<name>S6AQP1_METRE</name>
<protein>
    <submittedName>
        <fullName evidence="1">Uncharacterized protein</fullName>
    </submittedName>
</protein>
<keyword evidence="2" id="KW-1185">Reference proteome</keyword>
<dbReference type="Proteomes" id="UP000015503">
    <property type="component" value="Chromosome"/>
</dbReference>
<sequence length="63" mass="6973">MVANQLQRIHAVVRLAHDLQAVALQQHANRHADDRVIVNYQRTSHAHLCVRGAARLESGAGMP</sequence>
<dbReference type="AlphaFoldDB" id="S6AQP1"/>
<dbReference type="EMBL" id="AP013068">
    <property type="protein sequence ID" value="BAN46156.1"/>
    <property type="molecule type" value="Genomic_DNA"/>
</dbReference>
<dbReference type="KEGG" id="pre:PCA10_04240"/>
<accession>S6AQP1</accession>
<dbReference type="HOGENOM" id="CLU_2882567_0_0_6"/>
<evidence type="ECO:0000313" key="2">
    <source>
        <dbReference type="Proteomes" id="UP000015503"/>
    </source>
</evidence>
<organism evidence="1 2">
    <name type="scientific">Metapseudomonas resinovorans NBRC 106553</name>
    <dbReference type="NCBI Taxonomy" id="1245471"/>
    <lineage>
        <taxon>Bacteria</taxon>
        <taxon>Pseudomonadati</taxon>
        <taxon>Pseudomonadota</taxon>
        <taxon>Gammaproteobacteria</taxon>
        <taxon>Pseudomonadales</taxon>
        <taxon>Pseudomonadaceae</taxon>
        <taxon>Metapseudomonas</taxon>
    </lineage>
</organism>
<gene>
    <name evidence="1" type="ORF">PCA10_04240</name>
</gene>
<dbReference type="STRING" id="1245471.PCA10_04240"/>
<proteinExistence type="predicted"/>
<reference evidence="1 2" key="1">
    <citation type="journal article" date="2013" name="Genome Announc.">
        <title>Complete Genome Sequence of the Carbazole Degrader Pseudomonas resinovorans Strain CA10 (NBRC 106553).</title>
        <authorList>
            <person name="Shintani M."/>
            <person name="Hosoyama A."/>
            <person name="Ohji S."/>
            <person name="Tsuchikane K."/>
            <person name="Takarada H."/>
            <person name="Yamazoe A."/>
            <person name="Fujita N."/>
            <person name="Nojiri H."/>
        </authorList>
    </citation>
    <scope>NUCLEOTIDE SEQUENCE [LARGE SCALE GENOMIC DNA]</scope>
    <source>
        <strain evidence="1 2">NBRC 106553</strain>
    </source>
</reference>
<evidence type="ECO:0000313" key="1">
    <source>
        <dbReference type="EMBL" id="BAN46156.1"/>
    </source>
</evidence>